<evidence type="ECO:0008006" key="5">
    <source>
        <dbReference type="Google" id="ProtNLM"/>
    </source>
</evidence>
<organism evidence="3 4">
    <name type="scientific">Ornithinibacillus caprae</name>
    <dbReference type="NCBI Taxonomy" id="2678566"/>
    <lineage>
        <taxon>Bacteria</taxon>
        <taxon>Bacillati</taxon>
        <taxon>Bacillota</taxon>
        <taxon>Bacilli</taxon>
        <taxon>Bacillales</taxon>
        <taxon>Bacillaceae</taxon>
        <taxon>Ornithinibacillus</taxon>
    </lineage>
</organism>
<evidence type="ECO:0000256" key="1">
    <source>
        <dbReference type="SAM" id="MobiDB-lite"/>
    </source>
</evidence>
<dbReference type="RefSeq" id="WP_155669093.1">
    <property type="nucleotide sequence ID" value="NZ_WOCA01000009.1"/>
</dbReference>
<sequence length="245" mass="27021">MAEKVKKPFYKKWWVWLIAVIIFIAIITPGEDDSETASTDDNTEVESNESTNDSDEDEAGEPEETEEEETEEASSDVEESEPEDENKIESGTYKVGEDIPAGEYLVFAESMGYIESASDSTGDLDSIVFNDNLMNGAHSYVTLNEGEYFKLQGAVMYPVDSAPSVTPEDGVYTDGMYKVGQDIPAGEYKVLLNESSAAGMGYLEVSTDSRHQLESIVTNDNVQADTYITVSEGQYLKLQDLTIEN</sequence>
<dbReference type="AlphaFoldDB" id="A0A6N8FI39"/>
<proteinExistence type="predicted"/>
<accession>A0A6N8FI39</accession>
<evidence type="ECO:0000313" key="3">
    <source>
        <dbReference type="EMBL" id="MUK89115.1"/>
    </source>
</evidence>
<evidence type="ECO:0000313" key="4">
    <source>
        <dbReference type="Proteomes" id="UP000469125"/>
    </source>
</evidence>
<keyword evidence="2" id="KW-0812">Transmembrane</keyword>
<dbReference type="Proteomes" id="UP000469125">
    <property type="component" value="Unassembled WGS sequence"/>
</dbReference>
<reference evidence="3 4" key="1">
    <citation type="submission" date="2019-11" db="EMBL/GenBank/DDBJ databases">
        <authorList>
            <person name="Li X."/>
        </authorList>
    </citation>
    <scope>NUCLEOTIDE SEQUENCE [LARGE SCALE GENOMIC DNA]</scope>
    <source>
        <strain evidence="3 4">L9</strain>
    </source>
</reference>
<keyword evidence="2" id="KW-0472">Membrane</keyword>
<comment type="caution">
    <text evidence="3">The sequence shown here is derived from an EMBL/GenBank/DDBJ whole genome shotgun (WGS) entry which is preliminary data.</text>
</comment>
<gene>
    <name evidence="3" type="ORF">GMD78_12095</name>
</gene>
<dbReference type="EMBL" id="WOCA01000009">
    <property type="protein sequence ID" value="MUK89115.1"/>
    <property type="molecule type" value="Genomic_DNA"/>
</dbReference>
<name>A0A6N8FI39_9BACI</name>
<keyword evidence="4" id="KW-1185">Reference proteome</keyword>
<protein>
    <recommendedName>
        <fullName evidence="5">Cell surface protein</fullName>
    </recommendedName>
</protein>
<evidence type="ECO:0000256" key="2">
    <source>
        <dbReference type="SAM" id="Phobius"/>
    </source>
</evidence>
<feature type="transmembrane region" description="Helical" evidence="2">
    <location>
        <begin position="12"/>
        <end position="30"/>
    </location>
</feature>
<feature type="region of interest" description="Disordered" evidence="1">
    <location>
        <begin position="31"/>
        <end position="94"/>
    </location>
</feature>
<feature type="compositionally biased region" description="Acidic residues" evidence="1">
    <location>
        <begin position="41"/>
        <end position="86"/>
    </location>
</feature>
<keyword evidence="2" id="KW-1133">Transmembrane helix</keyword>